<comment type="caution">
    <text evidence="9">The sequence shown here is derived from an EMBL/GenBank/DDBJ whole genome shotgun (WGS) entry which is preliminary data.</text>
</comment>
<dbReference type="GO" id="GO:0015976">
    <property type="term" value="P:carbon utilization"/>
    <property type="evidence" value="ECO:0007669"/>
    <property type="project" value="InterPro"/>
</dbReference>
<evidence type="ECO:0000256" key="8">
    <source>
        <dbReference type="RuleBase" id="RU003956"/>
    </source>
</evidence>
<reference evidence="9 10" key="1">
    <citation type="submission" date="2021-12" db="EMBL/GenBank/DDBJ databases">
        <title>High titer production of polyol ester of fatty acids by Rhodotorula paludigena BS15 towards product separation-free biomass refinery.</title>
        <authorList>
            <person name="Mano J."/>
            <person name="Ono H."/>
            <person name="Tanaka T."/>
            <person name="Naito K."/>
            <person name="Sushida H."/>
            <person name="Ike M."/>
            <person name="Tokuyasu K."/>
            <person name="Kitaoka M."/>
        </authorList>
    </citation>
    <scope>NUCLEOTIDE SEQUENCE [LARGE SCALE GENOMIC DNA]</scope>
    <source>
        <strain evidence="9 10">BS15</strain>
    </source>
</reference>
<protein>
    <recommendedName>
        <fullName evidence="2 8">Carbonic anhydrase</fullName>
        <ecNumber evidence="2 8">4.2.1.1</ecNumber>
    </recommendedName>
    <alternativeName>
        <fullName evidence="8">Carbonate dehydratase</fullName>
    </alternativeName>
</protein>
<dbReference type="InterPro" id="IPR036874">
    <property type="entry name" value="Carbonic_anhydrase_sf"/>
</dbReference>
<comment type="similarity">
    <text evidence="1 8">Belongs to the beta-class carbonic anhydrase family.</text>
</comment>
<keyword evidence="3 7" id="KW-0479">Metal-binding</keyword>
<keyword evidence="10" id="KW-1185">Reference proteome</keyword>
<dbReference type="SMART" id="SM00947">
    <property type="entry name" value="Pro_CA"/>
    <property type="match status" value="1"/>
</dbReference>
<feature type="binding site" evidence="7">
    <location>
        <position position="104"/>
    </location>
    <ligand>
        <name>Zn(2+)</name>
        <dbReference type="ChEBI" id="CHEBI:29105"/>
    </ligand>
</feature>
<sequence length="249" mass="26100">MAAQSATELLQGILDSNETYAAAFAQSDSALLKKLAVGQSPRIFWLGCSDSRVSAELSTGVAPGSIFVHRNIAQCFHKGDLSAAAALAYAVHVLKVDAIIVCGHTGCGGVKAGMQAAVDAAEKEAAGEQLEAPAPGSVAETISKWIAPIKSLASTHLPSCEAAHRSPLDALSLAELTDQHVRDTVASVAESDIVRAAWDEGREISVHGWVYHVATAKLRDLDCGWKGVGVRAESLSRPSTYADSEPRED</sequence>
<comment type="catalytic activity">
    <reaction evidence="6 8">
        <text>hydrogencarbonate + H(+) = CO2 + H2O</text>
        <dbReference type="Rhea" id="RHEA:10748"/>
        <dbReference type="ChEBI" id="CHEBI:15377"/>
        <dbReference type="ChEBI" id="CHEBI:15378"/>
        <dbReference type="ChEBI" id="CHEBI:16526"/>
        <dbReference type="ChEBI" id="CHEBI:17544"/>
        <dbReference type="EC" id="4.2.1.1"/>
    </reaction>
</comment>
<comment type="cofactor">
    <cofactor evidence="7">
        <name>Zn(2+)</name>
        <dbReference type="ChEBI" id="CHEBI:29105"/>
    </cofactor>
    <text evidence="7">Binds 1 zinc ion per subunit.</text>
</comment>
<evidence type="ECO:0000256" key="6">
    <source>
        <dbReference type="ARBA" id="ARBA00048348"/>
    </source>
</evidence>
<evidence type="ECO:0000313" key="9">
    <source>
        <dbReference type="EMBL" id="GJN92016.1"/>
    </source>
</evidence>
<dbReference type="PANTHER" id="PTHR11002">
    <property type="entry name" value="CARBONIC ANHYDRASE"/>
    <property type="match status" value="1"/>
</dbReference>
<dbReference type="PANTHER" id="PTHR11002:SF76">
    <property type="entry name" value="CARBONIC ANHYDRASE"/>
    <property type="match status" value="1"/>
</dbReference>
<dbReference type="Pfam" id="PF00484">
    <property type="entry name" value="Pro_CA"/>
    <property type="match status" value="1"/>
</dbReference>
<dbReference type="GO" id="GO:0008270">
    <property type="term" value="F:zinc ion binding"/>
    <property type="evidence" value="ECO:0007669"/>
    <property type="project" value="UniProtKB-UniRule"/>
</dbReference>
<evidence type="ECO:0000256" key="1">
    <source>
        <dbReference type="ARBA" id="ARBA00006217"/>
    </source>
</evidence>
<dbReference type="GO" id="GO:0034599">
    <property type="term" value="P:cellular response to oxidative stress"/>
    <property type="evidence" value="ECO:0007669"/>
    <property type="project" value="TreeGrafter"/>
</dbReference>
<feature type="binding site" evidence="7">
    <location>
        <position position="107"/>
    </location>
    <ligand>
        <name>Zn(2+)</name>
        <dbReference type="ChEBI" id="CHEBI:29105"/>
    </ligand>
</feature>
<feature type="binding site" evidence="7">
    <location>
        <position position="48"/>
    </location>
    <ligand>
        <name>Zn(2+)</name>
        <dbReference type="ChEBI" id="CHEBI:29105"/>
    </ligand>
</feature>
<proteinExistence type="inferred from homology"/>
<evidence type="ECO:0000256" key="5">
    <source>
        <dbReference type="ARBA" id="ARBA00023239"/>
    </source>
</evidence>
<dbReference type="InterPro" id="IPR015892">
    <property type="entry name" value="Carbonic_anhydrase_CS"/>
</dbReference>
<gene>
    <name evidence="9" type="ORF">Rhopal_005044-T1</name>
</gene>
<evidence type="ECO:0000256" key="7">
    <source>
        <dbReference type="PIRSR" id="PIRSR601765-1"/>
    </source>
</evidence>
<organism evidence="9 10">
    <name type="scientific">Rhodotorula paludigena</name>
    <dbReference type="NCBI Taxonomy" id="86838"/>
    <lineage>
        <taxon>Eukaryota</taxon>
        <taxon>Fungi</taxon>
        <taxon>Dikarya</taxon>
        <taxon>Basidiomycota</taxon>
        <taxon>Pucciniomycotina</taxon>
        <taxon>Microbotryomycetes</taxon>
        <taxon>Sporidiobolales</taxon>
        <taxon>Sporidiobolaceae</taxon>
        <taxon>Rhodotorula</taxon>
    </lineage>
</organism>
<dbReference type="EMBL" id="BQKY01000010">
    <property type="protein sequence ID" value="GJN92016.1"/>
    <property type="molecule type" value="Genomic_DNA"/>
</dbReference>
<comment type="function">
    <text evidence="8">Reversible hydration of carbon dioxide.</text>
</comment>
<dbReference type="Proteomes" id="UP001342314">
    <property type="component" value="Unassembled WGS sequence"/>
</dbReference>
<evidence type="ECO:0000256" key="4">
    <source>
        <dbReference type="ARBA" id="ARBA00022833"/>
    </source>
</evidence>
<evidence type="ECO:0000256" key="3">
    <source>
        <dbReference type="ARBA" id="ARBA00022723"/>
    </source>
</evidence>
<dbReference type="AlphaFoldDB" id="A0AAV5GHE0"/>
<dbReference type="InterPro" id="IPR001765">
    <property type="entry name" value="Carbonic_anhydrase"/>
</dbReference>
<dbReference type="Gene3D" id="3.40.1050.10">
    <property type="entry name" value="Carbonic anhydrase"/>
    <property type="match status" value="1"/>
</dbReference>
<accession>A0AAV5GHE0</accession>
<dbReference type="SUPFAM" id="SSF53056">
    <property type="entry name" value="beta-carbonic anhydrase, cab"/>
    <property type="match status" value="1"/>
</dbReference>
<dbReference type="EC" id="4.2.1.1" evidence="2 8"/>
<dbReference type="GO" id="GO:0004089">
    <property type="term" value="F:carbonate dehydratase activity"/>
    <property type="evidence" value="ECO:0007669"/>
    <property type="project" value="UniProtKB-UniRule"/>
</dbReference>
<evidence type="ECO:0000256" key="2">
    <source>
        <dbReference type="ARBA" id="ARBA00012925"/>
    </source>
</evidence>
<keyword evidence="4 7" id="KW-0862">Zinc</keyword>
<keyword evidence="5 8" id="KW-0456">Lyase</keyword>
<dbReference type="PROSITE" id="PS00704">
    <property type="entry name" value="PROK_CO2_ANHYDRASE_1"/>
    <property type="match status" value="1"/>
</dbReference>
<dbReference type="GO" id="GO:0071244">
    <property type="term" value="P:cellular response to carbon dioxide"/>
    <property type="evidence" value="ECO:0007669"/>
    <property type="project" value="TreeGrafter"/>
</dbReference>
<evidence type="ECO:0000313" key="10">
    <source>
        <dbReference type="Proteomes" id="UP001342314"/>
    </source>
</evidence>
<feature type="binding site" evidence="7">
    <location>
        <position position="50"/>
    </location>
    <ligand>
        <name>Zn(2+)</name>
        <dbReference type="ChEBI" id="CHEBI:29105"/>
    </ligand>
</feature>
<name>A0AAV5GHE0_9BASI</name>